<keyword evidence="4" id="KW-0597">Phosphoprotein</keyword>
<dbReference type="Pfam" id="PF08447">
    <property type="entry name" value="PAS_3"/>
    <property type="match status" value="1"/>
</dbReference>
<keyword evidence="5" id="KW-0175">Coiled coil</keyword>
<dbReference type="AlphaFoldDB" id="A0A1I7E6A8"/>
<keyword evidence="3" id="KW-0902">Two-component regulatory system</keyword>
<dbReference type="PROSITE" id="PS50113">
    <property type="entry name" value="PAC"/>
    <property type="match status" value="2"/>
</dbReference>
<dbReference type="GO" id="GO:0016020">
    <property type="term" value="C:membrane"/>
    <property type="evidence" value="ECO:0007669"/>
    <property type="project" value="InterPro"/>
</dbReference>
<dbReference type="SUPFAM" id="SSF52172">
    <property type="entry name" value="CheY-like"/>
    <property type="match status" value="1"/>
</dbReference>
<dbReference type="InterPro" id="IPR035965">
    <property type="entry name" value="PAS-like_dom_sf"/>
</dbReference>
<dbReference type="GO" id="GO:0000155">
    <property type="term" value="F:phosphorelay sensor kinase activity"/>
    <property type="evidence" value="ECO:0007669"/>
    <property type="project" value="InterPro"/>
</dbReference>
<dbReference type="Pfam" id="PF00989">
    <property type="entry name" value="PAS"/>
    <property type="match status" value="1"/>
</dbReference>
<dbReference type="SMART" id="SM00091">
    <property type="entry name" value="PAS"/>
    <property type="match status" value="2"/>
</dbReference>
<evidence type="ECO:0000259" key="9">
    <source>
        <dbReference type="PROSITE" id="PS50113"/>
    </source>
</evidence>
<dbReference type="InterPro" id="IPR036890">
    <property type="entry name" value="HATPase_C_sf"/>
</dbReference>
<evidence type="ECO:0000313" key="11">
    <source>
        <dbReference type="Proteomes" id="UP000198844"/>
    </source>
</evidence>
<reference evidence="10 11" key="1">
    <citation type="submission" date="2016-10" db="EMBL/GenBank/DDBJ databases">
        <authorList>
            <person name="de Groot N.N."/>
        </authorList>
    </citation>
    <scope>NUCLEOTIDE SEQUENCE [LARGE SCALE GENOMIC DNA]</scope>
    <source>
        <strain evidence="10 11">LMG 27731</strain>
    </source>
</reference>
<dbReference type="SMART" id="SM00086">
    <property type="entry name" value="PAC"/>
    <property type="match status" value="2"/>
</dbReference>
<dbReference type="GO" id="GO:0006355">
    <property type="term" value="P:regulation of DNA-templated transcription"/>
    <property type="evidence" value="ECO:0007669"/>
    <property type="project" value="InterPro"/>
</dbReference>
<dbReference type="Gene3D" id="2.10.70.100">
    <property type="match status" value="1"/>
</dbReference>
<feature type="coiled-coil region" evidence="5">
    <location>
        <begin position="151"/>
        <end position="182"/>
    </location>
</feature>
<dbReference type="Gene3D" id="3.40.50.2300">
    <property type="match status" value="1"/>
</dbReference>
<evidence type="ECO:0000259" key="8">
    <source>
        <dbReference type="PROSITE" id="PS50112"/>
    </source>
</evidence>
<sequence>MNDITSPAEPATILVVDDAPINIGVVADSLEDKGFRVFVALDGEEALERAQFSQPDLILLDVKMPGIDGFETCRRLKRNELTREIPVIFMTSLADPDDLVEGFSAGGIDYVTKPFQIAEMLARIRTHLALRAMHKALRSQNESLSSEVAVRQQAQEALSRVRDELEDRVAERTGQLARANASLLVEIDERIRTETKLVASEARFRTIVETSPVPLCITSMDDGQVLYMNGPFRWLFGFGVDDCGTTYMSDFYVDPTERDRAVELLRHEGGFTNNEIQFRNSEGEHFWAVATARIATFADAPAIYVGLNDVTARKQAEEKLRASEASLANAQRLAKLGDWEWTAAAGVTHWSYEMYRILGLEPNGVRPSYRTLRAAIHPEDRAAVRRAVRAVLADRQPHFLDCRLTGGDGAPRIVQLHAEAAHEGPGHPLKLVGTIQDMTERKRVEQELLESRERLRELSAYMEAVREEERKWIAMEIHDELGQLLTALKMDVSLLRMRLDSDSEAARKTEDMRELVEKTIWMVRNVASHLRPAALNFGILSALEWLVDDFVRRNRMPCQLSIHGSEPVLPDAHATAVFRIAQASLTNVARHADASRVDVTLAASNGSLTLHISDNGCGFDLPAARRRYSYGLLGMSERARLIGGTLQIESTPGAGTTVSIHIPLRTDEKST</sequence>
<dbReference type="SUPFAM" id="SSF55785">
    <property type="entry name" value="PYP-like sensor domain (PAS domain)"/>
    <property type="match status" value="2"/>
</dbReference>
<dbReference type="InterPro" id="IPR050482">
    <property type="entry name" value="Sensor_HK_TwoCompSys"/>
</dbReference>
<feature type="domain" description="Histidine kinase" evidence="6">
    <location>
        <begin position="476"/>
        <end position="666"/>
    </location>
</feature>
<proteinExistence type="predicted"/>
<feature type="coiled-coil region" evidence="5">
    <location>
        <begin position="441"/>
        <end position="468"/>
    </location>
</feature>
<dbReference type="NCBIfam" id="TIGR00229">
    <property type="entry name" value="sensory_box"/>
    <property type="match status" value="2"/>
</dbReference>
<dbReference type="CDD" id="cd00130">
    <property type="entry name" value="PAS"/>
    <property type="match status" value="1"/>
</dbReference>
<dbReference type="Proteomes" id="UP000198844">
    <property type="component" value="Unassembled WGS sequence"/>
</dbReference>
<dbReference type="InterPro" id="IPR013767">
    <property type="entry name" value="PAS_fold"/>
</dbReference>
<organism evidence="10 11">
    <name type="scientific">Paraburkholderia aspalathi</name>
    <dbReference type="NCBI Taxonomy" id="1324617"/>
    <lineage>
        <taxon>Bacteria</taxon>
        <taxon>Pseudomonadati</taxon>
        <taxon>Pseudomonadota</taxon>
        <taxon>Betaproteobacteria</taxon>
        <taxon>Burkholderiales</taxon>
        <taxon>Burkholderiaceae</taxon>
        <taxon>Paraburkholderia</taxon>
    </lineage>
</organism>
<dbReference type="OrthoDB" id="9792869at2"/>
<dbReference type="PROSITE" id="PS50110">
    <property type="entry name" value="RESPONSE_REGULATORY"/>
    <property type="match status" value="1"/>
</dbReference>
<evidence type="ECO:0000313" key="10">
    <source>
        <dbReference type="EMBL" id="SFU19470.1"/>
    </source>
</evidence>
<dbReference type="Gene3D" id="3.30.565.10">
    <property type="entry name" value="Histidine kinase-like ATPase, C-terminal domain"/>
    <property type="match status" value="1"/>
</dbReference>
<evidence type="ECO:0000256" key="2">
    <source>
        <dbReference type="ARBA" id="ARBA00022777"/>
    </source>
</evidence>
<name>A0A1I7E6A8_9BURK</name>
<dbReference type="CDD" id="cd16917">
    <property type="entry name" value="HATPase_UhpB-NarQ-NarX-like"/>
    <property type="match status" value="1"/>
</dbReference>
<dbReference type="Pfam" id="PF00072">
    <property type="entry name" value="Response_reg"/>
    <property type="match status" value="1"/>
</dbReference>
<feature type="domain" description="PAS" evidence="8">
    <location>
        <begin position="347"/>
        <end position="395"/>
    </location>
</feature>
<dbReference type="InterPro" id="IPR013655">
    <property type="entry name" value="PAS_fold_3"/>
</dbReference>
<dbReference type="CDD" id="cd19920">
    <property type="entry name" value="REC_PA4781-like"/>
    <property type="match status" value="1"/>
</dbReference>
<dbReference type="PROSITE" id="PS50109">
    <property type="entry name" value="HIS_KIN"/>
    <property type="match status" value="1"/>
</dbReference>
<evidence type="ECO:0000256" key="3">
    <source>
        <dbReference type="ARBA" id="ARBA00023012"/>
    </source>
</evidence>
<dbReference type="Gene3D" id="1.20.5.1930">
    <property type="match status" value="1"/>
</dbReference>
<evidence type="ECO:0000259" key="7">
    <source>
        <dbReference type="PROSITE" id="PS50110"/>
    </source>
</evidence>
<dbReference type="GO" id="GO:0046983">
    <property type="term" value="F:protein dimerization activity"/>
    <property type="evidence" value="ECO:0007669"/>
    <property type="project" value="InterPro"/>
</dbReference>
<accession>A0A1I7E6A8</accession>
<dbReference type="SMART" id="SM00387">
    <property type="entry name" value="HATPase_c"/>
    <property type="match status" value="1"/>
</dbReference>
<dbReference type="InterPro" id="IPR011712">
    <property type="entry name" value="Sig_transdc_His_kin_sub3_dim/P"/>
</dbReference>
<keyword evidence="1" id="KW-0808">Transferase</keyword>
<feature type="modified residue" description="4-aspartylphosphate" evidence="4">
    <location>
        <position position="61"/>
    </location>
</feature>
<dbReference type="EMBL" id="FPBH01000014">
    <property type="protein sequence ID" value="SFU19470.1"/>
    <property type="molecule type" value="Genomic_DNA"/>
</dbReference>
<dbReference type="InterPro" id="IPR001789">
    <property type="entry name" value="Sig_transdc_resp-reg_receiver"/>
</dbReference>
<evidence type="ECO:0000256" key="4">
    <source>
        <dbReference type="PROSITE-ProRule" id="PRU00169"/>
    </source>
</evidence>
<dbReference type="Gene3D" id="3.30.450.20">
    <property type="entry name" value="PAS domain"/>
    <property type="match status" value="2"/>
</dbReference>
<feature type="domain" description="PAC" evidence="9">
    <location>
        <begin position="398"/>
        <end position="450"/>
    </location>
</feature>
<dbReference type="InterPro" id="IPR011006">
    <property type="entry name" value="CheY-like_superfamily"/>
</dbReference>
<dbReference type="InterPro" id="IPR001610">
    <property type="entry name" value="PAC"/>
</dbReference>
<dbReference type="InterPro" id="IPR000700">
    <property type="entry name" value="PAS-assoc_C"/>
</dbReference>
<keyword evidence="2" id="KW-0418">Kinase</keyword>
<dbReference type="PANTHER" id="PTHR24421">
    <property type="entry name" value="NITRATE/NITRITE SENSOR PROTEIN NARX-RELATED"/>
    <property type="match status" value="1"/>
</dbReference>
<dbReference type="Pfam" id="PF02518">
    <property type="entry name" value="HATPase_c"/>
    <property type="match status" value="1"/>
</dbReference>
<evidence type="ECO:0000259" key="6">
    <source>
        <dbReference type="PROSITE" id="PS50109"/>
    </source>
</evidence>
<protein>
    <submittedName>
        <fullName evidence="10">PAS domain S-box-containing protein</fullName>
    </submittedName>
</protein>
<evidence type="ECO:0000256" key="1">
    <source>
        <dbReference type="ARBA" id="ARBA00022679"/>
    </source>
</evidence>
<evidence type="ECO:0000256" key="5">
    <source>
        <dbReference type="SAM" id="Coils"/>
    </source>
</evidence>
<dbReference type="RefSeq" id="WP_093637384.1">
    <property type="nucleotide sequence ID" value="NZ_CAJNAX010000005.1"/>
</dbReference>
<dbReference type="InterPro" id="IPR003594">
    <property type="entry name" value="HATPase_dom"/>
</dbReference>
<dbReference type="Pfam" id="PF07730">
    <property type="entry name" value="HisKA_3"/>
    <property type="match status" value="1"/>
</dbReference>
<feature type="domain" description="PAC" evidence="9">
    <location>
        <begin position="272"/>
        <end position="322"/>
    </location>
</feature>
<dbReference type="PANTHER" id="PTHR24421:SF59">
    <property type="entry name" value="OXYGEN SENSOR HISTIDINE KINASE NREB"/>
    <property type="match status" value="1"/>
</dbReference>
<dbReference type="PROSITE" id="PS50112">
    <property type="entry name" value="PAS"/>
    <property type="match status" value="1"/>
</dbReference>
<dbReference type="InterPro" id="IPR000014">
    <property type="entry name" value="PAS"/>
</dbReference>
<dbReference type="SMART" id="SM00448">
    <property type="entry name" value="REC"/>
    <property type="match status" value="1"/>
</dbReference>
<gene>
    <name evidence="10" type="ORF">SAMN05192563_101472</name>
</gene>
<dbReference type="InterPro" id="IPR005467">
    <property type="entry name" value="His_kinase_dom"/>
</dbReference>
<feature type="domain" description="Response regulatory" evidence="7">
    <location>
        <begin position="12"/>
        <end position="128"/>
    </location>
</feature>
<dbReference type="SUPFAM" id="SSF55874">
    <property type="entry name" value="ATPase domain of HSP90 chaperone/DNA topoisomerase II/histidine kinase"/>
    <property type="match status" value="1"/>
</dbReference>